<organism evidence="2 3">
    <name type="scientific">Conidiobolus coronatus (strain ATCC 28846 / CBS 209.66 / NRRL 28638)</name>
    <name type="common">Delacroixia coronata</name>
    <dbReference type="NCBI Taxonomy" id="796925"/>
    <lineage>
        <taxon>Eukaryota</taxon>
        <taxon>Fungi</taxon>
        <taxon>Fungi incertae sedis</taxon>
        <taxon>Zoopagomycota</taxon>
        <taxon>Entomophthoromycotina</taxon>
        <taxon>Entomophthoromycetes</taxon>
        <taxon>Entomophthorales</taxon>
        <taxon>Ancylistaceae</taxon>
        <taxon>Conidiobolus</taxon>
    </lineage>
</organism>
<evidence type="ECO:0000256" key="1">
    <source>
        <dbReference type="SAM" id="Phobius"/>
    </source>
</evidence>
<evidence type="ECO:0000313" key="3">
    <source>
        <dbReference type="Proteomes" id="UP000070444"/>
    </source>
</evidence>
<reference evidence="2 3" key="1">
    <citation type="journal article" date="2015" name="Genome Biol. Evol.">
        <title>Phylogenomic analyses indicate that early fungi evolved digesting cell walls of algal ancestors of land plants.</title>
        <authorList>
            <person name="Chang Y."/>
            <person name="Wang S."/>
            <person name="Sekimoto S."/>
            <person name="Aerts A.L."/>
            <person name="Choi C."/>
            <person name="Clum A."/>
            <person name="LaButti K.M."/>
            <person name="Lindquist E.A."/>
            <person name="Yee Ngan C."/>
            <person name="Ohm R.A."/>
            <person name="Salamov A.A."/>
            <person name="Grigoriev I.V."/>
            <person name="Spatafora J.W."/>
            <person name="Berbee M.L."/>
        </authorList>
    </citation>
    <scope>NUCLEOTIDE SEQUENCE [LARGE SCALE GENOMIC DNA]</scope>
    <source>
        <strain evidence="2 3">NRRL 28638</strain>
    </source>
</reference>
<sequence>MIKSVIFKRNLINKGRVLTQKRLIATEFSNASPPRNSPNFLPFLGIFGICGAVYFLFNRDPHSAHVRERNEDNNPSKKHT</sequence>
<dbReference type="AlphaFoldDB" id="A0A137P2N7"/>
<proteinExistence type="predicted"/>
<accession>A0A137P2N7</accession>
<keyword evidence="1" id="KW-0472">Membrane</keyword>
<name>A0A137P2N7_CONC2</name>
<gene>
    <name evidence="2" type="ORF">CONCODRAFT_8311</name>
</gene>
<keyword evidence="3" id="KW-1185">Reference proteome</keyword>
<dbReference type="Proteomes" id="UP000070444">
    <property type="component" value="Unassembled WGS sequence"/>
</dbReference>
<feature type="transmembrane region" description="Helical" evidence="1">
    <location>
        <begin position="40"/>
        <end position="57"/>
    </location>
</feature>
<evidence type="ECO:0000313" key="2">
    <source>
        <dbReference type="EMBL" id="KXN69295.1"/>
    </source>
</evidence>
<keyword evidence="1" id="KW-1133">Transmembrane helix</keyword>
<dbReference type="EMBL" id="KQ964540">
    <property type="protein sequence ID" value="KXN69295.1"/>
    <property type="molecule type" value="Genomic_DNA"/>
</dbReference>
<keyword evidence="1" id="KW-0812">Transmembrane</keyword>
<protein>
    <submittedName>
        <fullName evidence="2">Uncharacterized protein</fullName>
    </submittedName>
</protein>